<organism evidence="1 2">
    <name type="scientific">Persea americana</name>
    <name type="common">Avocado</name>
    <dbReference type="NCBI Taxonomy" id="3435"/>
    <lineage>
        <taxon>Eukaryota</taxon>
        <taxon>Viridiplantae</taxon>
        <taxon>Streptophyta</taxon>
        <taxon>Embryophyta</taxon>
        <taxon>Tracheophyta</taxon>
        <taxon>Spermatophyta</taxon>
        <taxon>Magnoliopsida</taxon>
        <taxon>Magnoliidae</taxon>
        <taxon>Laurales</taxon>
        <taxon>Lauraceae</taxon>
        <taxon>Persea</taxon>
    </lineage>
</organism>
<protein>
    <submittedName>
        <fullName evidence="1">Uncharacterized protein</fullName>
    </submittedName>
</protein>
<dbReference type="EMBL" id="CM056819">
    <property type="protein sequence ID" value="KAJ8625333.1"/>
    <property type="molecule type" value="Genomic_DNA"/>
</dbReference>
<proteinExistence type="predicted"/>
<accession>A0ACC2KWF9</accession>
<gene>
    <name evidence="1" type="ORF">MRB53_033863</name>
</gene>
<dbReference type="Proteomes" id="UP001234297">
    <property type="component" value="Chromosome 11"/>
</dbReference>
<keyword evidence="2" id="KW-1185">Reference proteome</keyword>
<reference evidence="1 2" key="1">
    <citation type="journal article" date="2022" name="Hortic Res">
        <title>A haplotype resolved chromosomal level avocado genome allows analysis of novel avocado genes.</title>
        <authorList>
            <person name="Nath O."/>
            <person name="Fletcher S.J."/>
            <person name="Hayward A."/>
            <person name="Shaw L.M."/>
            <person name="Masouleh A.K."/>
            <person name="Furtado A."/>
            <person name="Henry R.J."/>
            <person name="Mitter N."/>
        </authorList>
    </citation>
    <scope>NUCLEOTIDE SEQUENCE [LARGE SCALE GENOMIC DNA]</scope>
    <source>
        <strain evidence="2">cv. Hass</strain>
    </source>
</reference>
<sequence>MEGRKTNEHSPLFRGSRYSSTSPPRGDRWRSPSSHTPNKIREWNMLNMRPIKTEVDIGRIGREIIGNVENFVLIGIPFCRRKISIQAVKCGARASWGNFNATEINITSKGHFAFHFVSQADIDRVVTRGPWVFDGVLMGFQQVKGNQRYDDVEVSKLSFWVHLHSLPLNYFREPIVRMIGETIGDVQEIKFTDEDGSSLEDIVRLRIVMDLGSFFTPAVILKDDGRWIHVKYEKVPCICRNCGRINHADEDCDLIFDLENIPADLKTWATVPIQELPRVHFPFGDWMCT</sequence>
<comment type="caution">
    <text evidence="1">The sequence shown here is derived from an EMBL/GenBank/DDBJ whole genome shotgun (WGS) entry which is preliminary data.</text>
</comment>
<evidence type="ECO:0000313" key="2">
    <source>
        <dbReference type="Proteomes" id="UP001234297"/>
    </source>
</evidence>
<name>A0ACC2KWF9_PERAE</name>
<evidence type="ECO:0000313" key="1">
    <source>
        <dbReference type="EMBL" id="KAJ8625333.1"/>
    </source>
</evidence>